<keyword evidence="1" id="KW-0732">Signal</keyword>
<reference evidence="2 3" key="1">
    <citation type="submission" date="2023-06" db="EMBL/GenBank/DDBJ databases">
        <title>SYSU T0a273.</title>
        <authorList>
            <person name="Gao L."/>
            <person name="Fang B.-Z."/>
            <person name="Li W.-J."/>
        </authorList>
    </citation>
    <scope>NUCLEOTIDE SEQUENCE [LARGE SCALE GENOMIC DNA]</scope>
    <source>
        <strain evidence="2 3">SYSU T0a273</strain>
    </source>
</reference>
<evidence type="ECO:0000313" key="3">
    <source>
        <dbReference type="Proteomes" id="UP001172756"/>
    </source>
</evidence>
<dbReference type="Proteomes" id="UP001172756">
    <property type="component" value="Unassembled WGS sequence"/>
</dbReference>
<feature type="chain" id="PRO_5044314045" description="Sortase family protein" evidence="1">
    <location>
        <begin position="28"/>
        <end position="199"/>
    </location>
</feature>
<dbReference type="EMBL" id="JAUHQB010000005">
    <property type="protein sequence ID" value="MDN4483581.1"/>
    <property type="molecule type" value="Genomic_DNA"/>
</dbReference>
<gene>
    <name evidence="2" type="ORF">QQ002_08545</name>
</gene>
<name>A0AB35MIF0_9MICO</name>
<protein>
    <recommendedName>
        <fullName evidence="4">Sortase family protein</fullName>
    </recommendedName>
</protein>
<evidence type="ECO:0000256" key="1">
    <source>
        <dbReference type="SAM" id="SignalP"/>
    </source>
</evidence>
<accession>A0AB35MIF0</accession>
<organism evidence="2 3">
    <name type="scientific">Demequina lignilytica</name>
    <dbReference type="NCBI Taxonomy" id="3051663"/>
    <lineage>
        <taxon>Bacteria</taxon>
        <taxon>Bacillati</taxon>
        <taxon>Actinomycetota</taxon>
        <taxon>Actinomycetes</taxon>
        <taxon>Micrococcales</taxon>
        <taxon>Demequinaceae</taxon>
        <taxon>Demequina</taxon>
    </lineage>
</organism>
<proteinExistence type="predicted"/>
<comment type="caution">
    <text evidence="2">The sequence shown here is derived from an EMBL/GenBank/DDBJ whole genome shotgun (WGS) entry which is preliminary data.</text>
</comment>
<evidence type="ECO:0008006" key="4">
    <source>
        <dbReference type="Google" id="ProtNLM"/>
    </source>
</evidence>
<feature type="signal peptide" evidence="1">
    <location>
        <begin position="1"/>
        <end position="27"/>
    </location>
</feature>
<sequence>MPRRAQTSALLAAAAAAALILGPAAQAAAPVGDSPARAVAAASLRSVLIPAIEASAEAEFEVAAVDIDVAPAPVAASAPAAGAASTGGTGASSGSDYSFGVHQAGHQAALDRCTGWVWEDFGGYGRVVSAHNHCGGAVVLGLQVGDTVHLTGYGAGDYVVTRLKTVPKGAPATVLEGRLWMQTCTWDNVTMRIAELTRV</sequence>
<evidence type="ECO:0000313" key="2">
    <source>
        <dbReference type="EMBL" id="MDN4483581.1"/>
    </source>
</evidence>
<dbReference type="AlphaFoldDB" id="A0AB35MIF0"/>
<dbReference type="RefSeq" id="WP_301160410.1">
    <property type="nucleotide sequence ID" value="NZ_JAUHQB010000005.1"/>
</dbReference>